<organism evidence="4 5">
    <name type="scientific">Patella caerulea</name>
    <name type="common">Rayed Mediterranean limpet</name>
    <dbReference type="NCBI Taxonomy" id="87958"/>
    <lineage>
        <taxon>Eukaryota</taxon>
        <taxon>Metazoa</taxon>
        <taxon>Spiralia</taxon>
        <taxon>Lophotrochozoa</taxon>
        <taxon>Mollusca</taxon>
        <taxon>Gastropoda</taxon>
        <taxon>Patellogastropoda</taxon>
        <taxon>Patelloidea</taxon>
        <taxon>Patellidae</taxon>
        <taxon>Patella</taxon>
    </lineage>
</organism>
<feature type="region of interest" description="Disordered" evidence="2">
    <location>
        <begin position="1"/>
        <end position="137"/>
    </location>
</feature>
<protein>
    <recommendedName>
        <fullName evidence="3">Death domain-containing protein</fullName>
    </recommendedName>
</protein>
<dbReference type="GO" id="GO:0007165">
    <property type="term" value="P:signal transduction"/>
    <property type="evidence" value="ECO:0007669"/>
    <property type="project" value="InterPro"/>
</dbReference>
<evidence type="ECO:0000259" key="3">
    <source>
        <dbReference type="PROSITE" id="PS50017"/>
    </source>
</evidence>
<dbReference type="InterPro" id="IPR011029">
    <property type="entry name" value="DEATH-like_dom_sf"/>
</dbReference>
<keyword evidence="5" id="KW-1185">Reference proteome</keyword>
<dbReference type="EMBL" id="JAZGQO010000006">
    <property type="protein sequence ID" value="KAK6184688.1"/>
    <property type="molecule type" value="Genomic_DNA"/>
</dbReference>
<dbReference type="SUPFAM" id="SSF47986">
    <property type="entry name" value="DEATH domain"/>
    <property type="match status" value="1"/>
</dbReference>
<dbReference type="Gene3D" id="2.60.220.30">
    <property type="match status" value="2"/>
</dbReference>
<dbReference type="Gene3D" id="1.10.533.10">
    <property type="entry name" value="Death Domain, Fas"/>
    <property type="match status" value="1"/>
</dbReference>
<feature type="coiled-coil region" evidence="1">
    <location>
        <begin position="195"/>
        <end position="222"/>
    </location>
</feature>
<feature type="domain" description="Death" evidence="3">
    <location>
        <begin position="920"/>
        <end position="1008"/>
    </location>
</feature>
<accession>A0AAN8K3Z5</accession>
<dbReference type="AlphaFoldDB" id="A0AAN8K3Z5"/>
<dbReference type="InterPro" id="IPR000488">
    <property type="entry name" value="Death_dom"/>
</dbReference>
<reference evidence="4 5" key="1">
    <citation type="submission" date="2024-01" db="EMBL/GenBank/DDBJ databases">
        <title>The genome of the rayed Mediterranean limpet Patella caerulea (Linnaeus, 1758).</title>
        <authorList>
            <person name="Anh-Thu Weber A."/>
            <person name="Halstead-Nussloch G."/>
        </authorList>
    </citation>
    <scope>NUCLEOTIDE SEQUENCE [LARGE SCALE GENOMIC DNA]</scope>
    <source>
        <strain evidence="4">AATW-2023a</strain>
        <tissue evidence="4">Whole specimen</tissue>
    </source>
</reference>
<dbReference type="PANTHER" id="PTHR28336:SF3">
    <property type="entry name" value="CHROMOSOME 11 C6ORF62 HOMOLOG"/>
    <property type="match status" value="1"/>
</dbReference>
<feature type="coiled-coil region" evidence="1">
    <location>
        <begin position="619"/>
        <end position="649"/>
    </location>
</feature>
<feature type="coiled-coil region" evidence="1">
    <location>
        <begin position="280"/>
        <end position="345"/>
    </location>
</feature>
<dbReference type="PROSITE" id="PS50017">
    <property type="entry name" value="DEATH_DOMAIN"/>
    <property type="match status" value="1"/>
</dbReference>
<evidence type="ECO:0000313" key="5">
    <source>
        <dbReference type="Proteomes" id="UP001347796"/>
    </source>
</evidence>
<sequence length="1019" mass="117309">MPGERRINEHAHHGSKRPAHRVGNDNRGYSKQQTEKTKIRKSGVNNAKHEKKANTDNAKPETPPRAGTPFREDAPPYIHDSLNGNNDRGIDKRESELSLNQNNDVESKVPQRSPPKSPESYGIHIDPNRESRYREPRSVSAGIRREVPRDFDIKSFNTSISDYVDLFSSPKFTSLDGNYPIDNLISVVSDISASIEDYKIYTADSQRNLEELRNRMKTVKENIHMSVTRQAFELQDDDEYTTIEEKELHEKLAKINVEVAAAHFDVAEAIKISAETESTAVKAQISTERAKMEAEQIQEEIDFKAKVEREKKAEQERIAEEERLKKEEQERKEEQARQAKEAEWRRREVNSSDKIHLCEREKWPVLEILERSDEENEQSPIICSVRGHPTKFGLDLIKCEIIERTEANLIFNDHEELVSEVLEIKSVHNETEFQDPVFIGIPHFQTRAAANYREVIVKTDVGGAWVDLPTKEVSFDNRKDMKFAQAEVKHPGILVVMSRFKQDYVTLTRKASKITSSFDQRITFSFPKDTVQERQNLLLQVQYVDSGSIQDYRTRDPAAKGLLASSHIVHMDWDSRDILNPVTVTLPCPPNPAKAKKLAQIRKMKEDKMKNPKSAPKTLAEVERNEAKKAKKVAKVQQKQQQVEEGENDEEGAVSFKKTQNRWYMGEYASSDDDENDLLHFLVYSNGRWNVEPEVHITATKIDLVTFDLPRTCDRFMVIRTRTNVLEDSVAQIGRGLNGYLDKKFVQVIIRQKTDDPFQATLTVTPAIRLEKTLKHLTEEGYEEEPCPPIQVCVTEGDTIEITFRGNIRDIGDNPKQQMPYNTHVRSQLYFSVSEVDKYLQKNFPMFRGLVQVYRKYKEKKAVVKTIGGRKHDGDVEKEPEIKEELLCELLLSIPKYHIEPSSIPVKAPIKIHNTTDPVNEDTMRNLATELGEEWKKVAHFLNVHRVRIQAILRNMNIGERTFDEAKFDMLMTWLKRVPKAANKISILGSALTRSGRSDLAESLRLKEKEYRRHEIQAN</sequence>
<feature type="compositionally biased region" description="Basic and acidic residues" evidence="2">
    <location>
        <begin position="126"/>
        <end position="137"/>
    </location>
</feature>
<feature type="compositionally biased region" description="Basic and acidic residues" evidence="2">
    <location>
        <begin position="1"/>
        <end position="12"/>
    </location>
</feature>
<name>A0AAN8K3Z5_PATCE</name>
<gene>
    <name evidence="4" type="ORF">SNE40_007107</name>
</gene>
<keyword evidence="1" id="KW-0175">Coiled coil</keyword>
<proteinExistence type="predicted"/>
<comment type="caution">
    <text evidence="4">The sequence shown here is derived from an EMBL/GenBank/DDBJ whole genome shotgun (WGS) entry which is preliminary data.</text>
</comment>
<dbReference type="PANTHER" id="PTHR28336">
    <property type="entry name" value="BA1-643"/>
    <property type="match status" value="1"/>
</dbReference>
<evidence type="ECO:0000313" key="4">
    <source>
        <dbReference type="EMBL" id="KAK6184688.1"/>
    </source>
</evidence>
<evidence type="ECO:0000256" key="2">
    <source>
        <dbReference type="SAM" id="MobiDB-lite"/>
    </source>
</evidence>
<dbReference type="Proteomes" id="UP001347796">
    <property type="component" value="Unassembled WGS sequence"/>
</dbReference>
<evidence type="ECO:0000256" key="1">
    <source>
        <dbReference type="SAM" id="Coils"/>
    </source>
</evidence>